<evidence type="ECO:0000256" key="5">
    <source>
        <dbReference type="ARBA" id="ARBA00023136"/>
    </source>
</evidence>
<gene>
    <name evidence="8" type="ORF">DSTB1V02_LOCUS11931</name>
</gene>
<comment type="subcellular location">
    <subcellularLocation>
        <location evidence="1">Membrane</location>
        <topology evidence="1">Multi-pass membrane protein</topology>
    </subcellularLocation>
</comment>
<name>A0A7R9ADH0_9CRUS</name>
<reference evidence="8" key="1">
    <citation type="submission" date="2020-11" db="EMBL/GenBank/DDBJ databases">
        <authorList>
            <person name="Tran Van P."/>
        </authorList>
    </citation>
    <scope>NUCLEOTIDE SEQUENCE</scope>
</reference>
<organism evidence="8">
    <name type="scientific">Darwinula stevensoni</name>
    <dbReference type="NCBI Taxonomy" id="69355"/>
    <lineage>
        <taxon>Eukaryota</taxon>
        <taxon>Metazoa</taxon>
        <taxon>Ecdysozoa</taxon>
        <taxon>Arthropoda</taxon>
        <taxon>Crustacea</taxon>
        <taxon>Oligostraca</taxon>
        <taxon>Ostracoda</taxon>
        <taxon>Podocopa</taxon>
        <taxon>Podocopida</taxon>
        <taxon>Darwinulocopina</taxon>
        <taxon>Darwinuloidea</taxon>
        <taxon>Darwinulidae</taxon>
        <taxon>Darwinula</taxon>
    </lineage>
</organism>
<dbReference type="AlphaFoldDB" id="A0A7R9ADH0"/>
<evidence type="ECO:0008006" key="10">
    <source>
        <dbReference type="Google" id="ProtNLM"/>
    </source>
</evidence>
<dbReference type="EMBL" id="LR903688">
    <property type="protein sequence ID" value="CAD7252172.1"/>
    <property type="molecule type" value="Genomic_DNA"/>
</dbReference>
<dbReference type="Pfam" id="PF05216">
    <property type="entry name" value="UNC-50"/>
    <property type="match status" value="1"/>
</dbReference>
<evidence type="ECO:0000256" key="4">
    <source>
        <dbReference type="ARBA" id="ARBA00022989"/>
    </source>
</evidence>
<sequence length="343" mass="39445">MAASHKYKTSPPPPRVLSPTSAQSSQSGFILPSPVSFQKNCMSAAAKRYKYLRRLIKFRQMDFEFAMWQMIYLFTSPQKVFRDFQYRKQTKWQYARDDPAFLVLLLAWMLGSAIIFSSFLHYGFLQFFNFVLSLIFLDCVGLGLLISTVMWFITNRFLRKPIFQDQDVEWGYSFDIHLNAFFPPLVILHIFQLIFYYLFYDLSDMTKSWFFGLFVGNTLWLISIGYYIYITFLGYSSLPLLQNTSVMSEAKSQEEERYGSSPPSSLQGYESQNVDLQSCGLASPIFGPFQSSRNPSGDNMLPSSQGDRSSDLEEGNQAEKIASSGEERCQGQQQVPQKLLESS</sequence>
<dbReference type="OrthoDB" id="10027013at2759"/>
<dbReference type="Proteomes" id="UP000677054">
    <property type="component" value="Unassembled WGS sequence"/>
</dbReference>
<feature type="transmembrane region" description="Helical" evidence="7">
    <location>
        <begin position="130"/>
        <end position="153"/>
    </location>
</feature>
<feature type="transmembrane region" description="Helical" evidence="7">
    <location>
        <begin position="101"/>
        <end position="124"/>
    </location>
</feature>
<feature type="transmembrane region" description="Helical" evidence="7">
    <location>
        <begin position="219"/>
        <end position="241"/>
    </location>
</feature>
<evidence type="ECO:0000256" key="1">
    <source>
        <dbReference type="ARBA" id="ARBA00004141"/>
    </source>
</evidence>
<dbReference type="PANTHER" id="PTHR12841:SF6">
    <property type="entry name" value="PROTEIN UNC-50 HOMOLOG"/>
    <property type="match status" value="1"/>
</dbReference>
<keyword evidence="4 7" id="KW-1133">Transmembrane helix</keyword>
<comment type="similarity">
    <text evidence="2">Belongs to the unc-50 family.</text>
</comment>
<keyword evidence="5 7" id="KW-0472">Membrane</keyword>
<evidence type="ECO:0000256" key="7">
    <source>
        <dbReference type="SAM" id="Phobius"/>
    </source>
</evidence>
<evidence type="ECO:0000256" key="3">
    <source>
        <dbReference type="ARBA" id="ARBA00022692"/>
    </source>
</evidence>
<protein>
    <recommendedName>
        <fullName evidence="10">Unc-50-like protein</fullName>
    </recommendedName>
</protein>
<keyword evidence="9" id="KW-1185">Reference proteome</keyword>
<feature type="region of interest" description="Disordered" evidence="6">
    <location>
        <begin position="287"/>
        <end position="343"/>
    </location>
</feature>
<dbReference type="PANTHER" id="PTHR12841">
    <property type="entry name" value="PROTEIN UNC-50 HOMOLOG"/>
    <property type="match status" value="1"/>
</dbReference>
<feature type="compositionally biased region" description="Polar residues" evidence="6">
    <location>
        <begin position="289"/>
        <end position="307"/>
    </location>
</feature>
<accession>A0A7R9ADH0</accession>
<evidence type="ECO:0000313" key="8">
    <source>
        <dbReference type="EMBL" id="CAD7252172.1"/>
    </source>
</evidence>
<evidence type="ECO:0000256" key="2">
    <source>
        <dbReference type="ARBA" id="ARBA00006293"/>
    </source>
</evidence>
<dbReference type="EMBL" id="CAJPEV010004171">
    <property type="protein sequence ID" value="CAG0901315.1"/>
    <property type="molecule type" value="Genomic_DNA"/>
</dbReference>
<keyword evidence="3 7" id="KW-0812">Transmembrane</keyword>
<dbReference type="GO" id="GO:0000139">
    <property type="term" value="C:Golgi membrane"/>
    <property type="evidence" value="ECO:0007669"/>
    <property type="project" value="TreeGrafter"/>
</dbReference>
<feature type="transmembrane region" description="Helical" evidence="7">
    <location>
        <begin position="180"/>
        <end position="199"/>
    </location>
</feature>
<dbReference type="InterPro" id="IPR007881">
    <property type="entry name" value="UNC-50"/>
</dbReference>
<proteinExistence type="inferred from homology"/>
<evidence type="ECO:0000256" key="6">
    <source>
        <dbReference type="SAM" id="MobiDB-lite"/>
    </source>
</evidence>
<feature type="compositionally biased region" description="Polar residues" evidence="6">
    <location>
        <begin position="330"/>
        <end position="343"/>
    </location>
</feature>
<feature type="region of interest" description="Disordered" evidence="6">
    <location>
        <begin position="1"/>
        <end position="25"/>
    </location>
</feature>
<evidence type="ECO:0000313" key="9">
    <source>
        <dbReference type="Proteomes" id="UP000677054"/>
    </source>
</evidence>